<accession>A0A1E3WIV3</accession>
<name>A0A1E3WIV3_9VIBR</name>
<evidence type="ECO:0000259" key="1">
    <source>
        <dbReference type="Pfam" id="PF03432"/>
    </source>
</evidence>
<sequence length="636" mass="72879">MLIRPEDELATWGKAQSLYLKDKKQRTEFSSEVVFKVASHIKGKQSGARLINYVTRNHHENKTLQLSDLYRDKSQVIVCDELNNRLSHDHIETVKAAWGREFIERGDTGRVLSHLIFSSDKIKDPLEMSRIVNESLAKTLGKDGFRYITAVHNDTDKLHCHVVVNTYNEILQRKLHMSKEWTHLQRMNFADTAQKYGYKHVATMKKWRVGKTIGDESGEVKSANVAEFGEAPYQFDRTQKSSYYIKLDDGSVIWGKGLKAAIEKSGAKVGDDISIKNKGASLVSIKDKNGREATIKRNEWEVQKLAKPLKRKLVKAKKPEYSSKDFEVVKNSRKIVSEYALQQKAKDFVRLEAEIKQPNTEQIALLEAYKKEIPQKILTQARAAYKIESDPLYQSKLKQVRFLESQHKKGLWKETLTHKALELERSTTNKELKARLDLLFPKDVNKKALRQSFAVQQKTQAQIQAIPLLRKLNPEKVPLLIKQLEKEIPNVAISDKYKVQLQKGLAKQTQAEFHSQLERRIATIRQHLTHDKPLSANQELSKVYAALKGQPRQAEISKTLTELRTQISVKRKALTSELSQLRVTNKDLAKGFASTMTAKERLALNRQIDPVAKRINQIETGLGFKHSQTQTIKHSR</sequence>
<organism evidence="2 3">
    <name type="scientific">Vibrio scophthalmi</name>
    <dbReference type="NCBI Taxonomy" id="45658"/>
    <lineage>
        <taxon>Bacteria</taxon>
        <taxon>Pseudomonadati</taxon>
        <taxon>Pseudomonadota</taxon>
        <taxon>Gammaproteobacteria</taxon>
        <taxon>Vibrionales</taxon>
        <taxon>Vibrionaceae</taxon>
        <taxon>Vibrio</taxon>
    </lineage>
</organism>
<proteinExistence type="predicted"/>
<dbReference type="Pfam" id="PF03432">
    <property type="entry name" value="Relaxase"/>
    <property type="match status" value="1"/>
</dbReference>
<protein>
    <recommendedName>
        <fullName evidence="1">MobA/VirD2-like nuclease domain-containing protein</fullName>
    </recommendedName>
</protein>
<dbReference type="OrthoDB" id="279005at2"/>
<dbReference type="AlphaFoldDB" id="A0A1E3WIV3"/>
<comment type="caution">
    <text evidence="2">The sequence shown here is derived from an EMBL/GenBank/DDBJ whole genome shotgun (WGS) entry which is preliminary data.</text>
</comment>
<reference evidence="2 3" key="1">
    <citation type="submission" date="2016-08" db="EMBL/GenBank/DDBJ databases">
        <title>Genome sequencing of Vibrio scophthalmi strain FP3289, an isolated from Paralichthys olivaceus.</title>
        <authorList>
            <person name="Han H.-J."/>
        </authorList>
    </citation>
    <scope>NUCLEOTIDE SEQUENCE [LARGE SCALE GENOMIC DNA]</scope>
    <source>
        <strain evidence="2 3">FP3289</strain>
    </source>
</reference>
<dbReference type="InterPro" id="IPR005094">
    <property type="entry name" value="Endonuclease_MobA/VirD2"/>
</dbReference>
<gene>
    <name evidence="2" type="ORF">VSF3289_03253</name>
</gene>
<evidence type="ECO:0000313" key="2">
    <source>
        <dbReference type="EMBL" id="ODS09690.1"/>
    </source>
</evidence>
<dbReference type="RefSeq" id="WP_069447442.1">
    <property type="nucleotide sequence ID" value="NZ_MDCJ01000005.1"/>
</dbReference>
<dbReference type="Proteomes" id="UP000095131">
    <property type="component" value="Unassembled WGS sequence"/>
</dbReference>
<feature type="domain" description="MobA/VirD2-like nuclease" evidence="1">
    <location>
        <begin position="90"/>
        <end position="196"/>
    </location>
</feature>
<evidence type="ECO:0000313" key="3">
    <source>
        <dbReference type="Proteomes" id="UP000095131"/>
    </source>
</evidence>
<dbReference type="EMBL" id="MDCJ01000005">
    <property type="protein sequence ID" value="ODS09690.1"/>
    <property type="molecule type" value="Genomic_DNA"/>
</dbReference>